<evidence type="ECO:0000256" key="4">
    <source>
        <dbReference type="ARBA" id="ARBA00022679"/>
    </source>
</evidence>
<dbReference type="InterPro" id="IPR005478">
    <property type="entry name" value="Transketolase_bac-like"/>
</dbReference>
<dbReference type="InterPro" id="IPR049557">
    <property type="entry name" value="Transketolase_CS"/>
</dbReference>
<dbReference type="RefSeq" id="WP_021686856.1">
    <property type="nucleotide sequence ID" value="NZ_KI260561.1"/>
</dbReference>
<dbReference type="Gene3D" id="3.40.50.920">
    <property type="match status" value="1"/>
</dbReference>
<dbReference type="InterPro" id="IPR009014">
    <property type="entry name" value="Transketo_C/PFOR_II"/>
</dbReference>
<keyword evidence="7 9" id="KW-0786">Thiamine pyrophosphate</keyword>
<dbReference type="SUPFAM" id="SSF52518">
    <property type="entry name" value="Thiamin diphosphate-binding fold (THDP-binding)"/>
    <property type="match status" value="2"/>
</dbReference>
<dbReference type="Gene3D" id="3.40.50.970">
    <property type="match status" value="2"/>
</dbReference>
<gene>
    <name evidence="11" type="ORF">HMPREF9193_00455</name>
</gene>
<evidence type="ECO:0000256" key="7">
    <source>
        <dbReference type="ARBA" id="ARBA00023052"/>
    </source>
</evidence>
<dbReference type="Pfam" id="PF00456">
    <property type="entry name" value="Transketolase_N"/>
    <property type="match status" value="1"/>
</dbReference>
<comment type="catalytic activity">
    <reaction evidence="9">
        <text>D-sedoheptulose 7-phosphate + D-glyceraldehyde 3-phosphate = aldehydo-D-ribose 5-phosphate + D-xylulose 5-phosphate</text>
        <dbReference type="Rhea" id="RHEA:10508"/>
        <dbReference type="ChEBI" id="CHEBI:57483"/>
        <dbReference type="ChEBI" id="CHEBI:57737"/>
        <dbReference type="ChEBI" id="CHEBI:58273"/>
        <dbReference type="ChEBI" id="CHEBI:59776"/>
        <dbReference type="EC" id="2.2.1.1"/>
    </reaction>
</comment>
<comment type="cofactor">
    <cofactor evidence="9">
        <name>thiamine diphosphate</name>
        <dbReference type="ChEBI" id="CHEBI:58937"/>
    </cofactor>
    <text evidence="9">Binds 1 thiamine pyrophosphate per subunit.</text>
</comment>
<dbReference type="Pfam" id="PF02779">
    <property type="entry name" value="Transket_pyr"/>
    <property type="match status" value="1"/>
</dbReference>
<keyword evidence="12" id="KW-1185">Reference proteome</keyword>
<evidence type="ECO:0000256" key="8">
    <source>
        <dbReference type="NCBIfam" id="TIGR00232"/>
    </source>
</evidence>
<feature type="domain" description="Transketolase-like pyrimidine-binding" evidence="10">
    <location>
        <begin position="350"/>
        <end position="521"/>
    </location>
</feature>
<comment type="caution">
    <text evidence="11">The sequence shown here is derived from an EMBL/GenBank/DDBJ whole genome shotgun (WGS) entry which is preliminary data.</text>
</comment>
<accession>A0ABN0P118</accession>
<dbReference type="PANTHER" id="PTHR43522">
    <property type="entry name" value="TRANSKETOLASE"/>
    <property type="match status" value="1"/>
</dbReference>
<keyword evidence="9" id="KW-0106">Calcium</keyword>
<evidence type="ECO:0000256" key="5">
    <source>
        <dbReference type="ARBA" id="ARBA00022723"/>
    </source>
</evidence>
<proteinExistence type="inferred from homology"/>
<dbReference type="SMART" id="SM00861">
    <property type="entry name" value="Transket_pyr"/>
    <property type="match status" value="1"/>
</dbReference>
<comment type="cofactor">
    <cofactor evidence="9">
        <name>Mg(2+)</name>
        <dbReference type="ChEBI" id="CHEBI:18420"/>
    </cofactor>
    <cofactor evidence="9">
        <name>Ca(2+)</name>
        <dbReference type="ChEBI" id="CHEBI:29108"/>
    </cofactor>
    <cofactor evidence="9">
        <name>Mn(2+)</name>
        <dbReference type="ChEBI" id="CHEBI:29035"/>
    </cofactor>
    <cofactor evidence="9">
        <name>Co(2+)</name>
        <dbReference type="ChEBI" id="CHEBI:48828"/>
    </cofactor>
    <text evidence="9">Binds 1 Mg(2+) ion per subunit. Can also utilize other divalent metal cations, such as Ca(2+), Mn(2+) and Co(2+).</text>
</comment>
<evidence type="ECO:0000313" key="11">
    <source>
        <dbReference type="EMBL" id="ERJ94100.1"/>
    </source>
</evidence>
<keyword evidence="5 9" id="KW-0479">Metal-binding</keyword>
<keyword evidence="4 9" id="KW-0808">Transferase</keyword>
<dbReference type="CDD" id="cd02012">
    <property type="entry name" value="TPP_TK"/>
    <property type="match status" value="1"/>
</dbReference>
<dbReference type="PROSITE" id="PS00802">
    <property type="entry name" value="TRANSKETOLASE_2"/>
    <property type="match status" value="1"/>
</dbReference>
<evidence type="ECO:0000256" key="1">
    <source>
        <dbReference type="ARBA" id="ARBA00007131"/>
    </source>
</evidence>
<dbReference type="InterPro" id="IPR005475">
    <property type="entry name" value="Transketolase-like_Pyr-bd"/>
</dbReference>
<dbReference type="CDD" id="cd07033">
    <property type="entry name" value="TPP_PYR_DXS_TK_like"/>
    <property type="match status" value="1"/>
</dbReference>
<comment type="function">
    <text evidence="9">Catalyzes the transfer of a two-carbon ketol group from a ketose donor to an aldose acceptor, via a covalent intermediate with the cofactor thiamine pyrophosphate.</text>
</comment>
<evidence type="ECO:0000256" key="9">
    <source>
        <dbReference type="RuleBase" id="RU004996"/>
    </source>
</evidence>
<dbReference type="PROSITE" id="PS00801">
    <property type="entry name" value="TRANSKETOLASE_1"/>
    <property type="match status" value="1"/>
</dbReference>
<dbReference type="InterPro" id="IPR055152">
    <property type="entry name" value="Transketolase-like_C_2"/>
</dbReference>
<sequence>MNIQALKATALSVRSLSMDAIQKANSGHPGLPLGCAELAAVLYGEIMKHNPADSHWANRDRFVLSAGHGSMLLYSILHLAGYKVSLKDIKSFRQIDSRCAGHPEYGVTDGVETTTGPLGQGIATAVGMALAETVLAARFNTKKHTIVDHYTYTLVGEGCLMEGVASEASSFAGAMKLGKLIAFYDKNKITIDGATDMVFAEDVAKRYESYGWQVLNGSMYDMEKIALLVEKAKADERPSLIILESIIGKGAPTVAGTAKAHGAPLGADGIAAAKKELGLPLDKEFYVVPEAYEYFEKLRAEAAKREANWKVIFAAWAEENPALAKEWKHFYSGKPSKKPVMTSYKTGDSLATRNASGNALFDLSKVYKNLIGGSADLQGPNVTKLADTADYSPACRSGRYIHFGIREFAMAAVCNGLSLHGGFKPFCATFLVFADYLRPALRLAALMKQPVIYVLTHDSIFVGEDGPTHQPVETLSSLRIIPNVRVLRPGDAEETAAAWESALLSKETPVCIALSRQALTVYPKDDADWRTSISHGAYIVQKGGAKPDVTVLASGSEVSLALEAAKQVKGKKVRIVSVMDRELFRSQPDTVKQAVMGKGVRTVVAEAASPMGWESFVGNEKDLFCLTDFGASAPAKKVAEHFGFTSSALAKLIGSK</sequence>
<dbReference type="Pfam" id="PF22613">
    <property type="entry name" value="Transketolase_C_1"/>
    <property type="match status" value="1"/>
</dbReference>
<dbReference type="InterPro" id="IPR020826">
    <property type="entry name" value="Transketolase_BS"/>
</dbReference>
<evidence type="ECO:0000259" key="10">
    <source>
        <dbReference type="SMART" id="SM00861"/>
    </source>
</evidence>
<dbReference type="InterPro" id="IPR033247">
    <property type="entry name" value="Transketolase_fam"/>
</dbReference>
<dbReference type="EMBL" id="AWVH01000006">
    <property type="protein sequence ID" value="ERJ94100.1"/>
    <property type="molecule type" value="Genomic_DNA"/>
</dbReference>
<evidence type="ECO:0000256" key="6">
    <source>
        <dbReference type="ARBA" id="ARBA00022842"/>
    </source>
</evidence>
<evidence type="ECO:0000256" key="3">
    <source>
        <dbReference type="ARBA" id="ARBA00013152"/>
    </source>
</evidence>
<protein>
    <recommendedName>
        <fullName evidence="3 8">Transketolase</fullName>
        <ecNumber evidence="3 8">2.2.1.1</ecNumber>
    </recommendedName>
</protein>
<evidence type="ECO:0000313" key="12">
    <source>
        <dbReference type="Proteomes" id="UP000016649"/>
    </source>
</evidence>
<dbReference type="PANTHER" id="PTHR43522:SF10">
    <property type="entry name" value="TRANSKETOLASE"/>
    <property type="match status" value="1"/>
</dbReference>
<reference evidence="11 12" key="1">
    <citation type="submission" date="2013-08" db="EMBL/GenBank/DDBJ databases">
        <authorList>
            <person name="Weinstock G."/>
            <person name="Sodergren E."/>
            <person name="Wylie T."/>
            <person name="Fulton L."/>
            <person name="Fulton R."/>
            <person name="Fronick C."/>
            <person name="O'Laughlin M."/>
            <person name="Godfrey J."/>
            <person name="Miner T."/>
            <person name="Herter B."/>
            <person name="Appelbaum E."/>
            <person name="Cordes M."/>
            <person name="Lek S."/>
            <person name="Wollam A."/>
            <person name="Pepin K.H."/>
            <person name="Palsikar V.B."/>
            <person name="Mitreva M."/>
            <person name="Wilson R.K."/>
        </authorList>
    </citation>
    <scope>NUCLEOTIDE SEQUENCE [LARGE SCALE GENOMIC DNA]</scope>
    <source>
        <strain evidence="11 12">ATCC 700332</strain>
    </source>
</reference>
<organism evidence="11 12">
    <name type="scientific">Treponema lecithinolyticum ATCC 700332</name>
    <dbReference type="NCBI Taxonomy" id="1321815"/>
    <lineage>
        <taxon>Bacteria</taxon>
        <taxon>Pseudomonadati</taxon>
        <taxon>Spirochaetota</taxon>
        <taxon>Spirochaetia</taxon>
        <taxon>Spirochaetales</taxon>
        <taxon>Treponemataceae</taxon>
        <taxon>Treponema</taxon>
    </lineage>
</organism>
<dbReference type="InterPro" id="IPR029061">
    <property type="entry name" value="THDP-binding"/>
</dbReference>
<dbReference type="SUPFAM" id="SSF52922">
    <property type="entry name" value="TK C-terminal domain-like"/>
    <property type="match status" value="1"/>
</dbReference>
<dbReference type="Proteomes" id="UP000016649">
    <property type="component" value="Unassembled WGS sequence"/>
</dbReference>
<dbReference type="EC" id="2.2.1.1" evidence="3 8"/>
<evidence type="ECO:0000256" key="2">
    <source>
        <dbReference type="ARBA" id="ARBA00011738"/>
    </source>
</evidence>
<name>A0ABN0P118_TRELE</name>
<dbReference type="InterPro" id="IPR005474">
    <property type="entry name" value="Transketolase_N"/>
</dbReference>
<comment type="similarity">
    <text evidence="1 9">Belongs to the transketolase family.</text>
</comment>
<dbReference type="NCBIfam" id="TIGR00232">
    <property type="entry name" value="tktlase_bact"/>
    <property type="match status" value="1"/>
</dbReference>
<keyword evidence="6 9" id="KW-0460">Magnesium</keyword>
<comment type="subunit">
    <text evidence="2 9">Homodimer.</text>
</comment>